<feature type="region of interest" description="Disordered" evidence="1">
    <location>
        <begin position="57"/>
        <end position="102"/>
    </location>
</feature>
<reference evidence="2 3" key="1">
    <citation type="journal article" date="2020" name="Nature">
        <title>Six reference-quality genomes reveal evolution of bat adaptations.</title>
        <authorList>
            <person name="Jebb D."/>
            <person name="Huang Z."/>
            <person name="Pippel M."/>
            <person name="Hughes G.M."/>
            <person name="Lavrichenko K."/>
            <person name="Devanna P."/>
            <person name="Winkler S."/>
            <person name="Jermiin L.S."/>
            <person name="Skirmuntt E.C."/>
            <person name="Katzourakis A."/>
            <person name="Burkitt-Gray L."/>
            <person name="Ray D.A."/>
            <person name="Sullivan K.A.M."/>
            <person name="Roscito J.G."/>
            <person name="Kirilenko B.M."/>
            <person name="Davalos L.M."/>
            <person name="Corthals A.P."/>
            <person name="Power M.L."/>
            <person name="Jones G."/>
            <person name="Ransome R.D."/>
            <person name="Dechmann D.K.N."/>
            <person name="Locatelli A.G."/>
            <person name="Puechmaille S.J."/>
            <person name="Fedrigo O."/>
            <person name="Jarvis E.D."/>
            <person name="Hiller M."/>
            <person name="Vernes S.C."/>
            <person name="Myers E.W."/>
            <person name="Teeling E.C."/>
        </authorList>
    </citation>
    <scope>NUCLEOTIDE SEQUENCE [LARGE SCALE GENOMIC DNA]</scope>
    <source>
        <strain evidence="2">MMyoMyo1</strain>
        <tissue evidence="2">Flight muscle</tissue>
    </source>
</reference>
<proteinExistence type="predicted"/>
<gene>
    <name evidence="2" type="ORF">mMyoMyo1_009584</name>
</gene>
<feature type="region of interest" description="Disordered" evidence="1">
    <location>
        <begin position="1"/>
        <end position="37"/>
    </location>
</feature>
<name>A0A7J7ZWL9_MYOMY</name>
<evidence type="ECO:0000256" key="1">
    <source>
        <dbReference type="SAM" id="MobiDB-lite"/>
    </source>
</evidence>
<dbReference type="Proteomes" id="UP000527355">
    <property type="component" value="Unassembled WGS sequence"/>
</dbReference>
<evidence type="ECO:0000313" key="3">
    <source>
        <dbReference type="Proteomes" id="UP000527355"/>
    </source>
</evidence>
<feature type="compositionally biased region" description="Basic and acidic residues" evidence="1">
    <location>
        <begin position="1"/>
        <end position="11"/>
    </location>
</feature>
<feature type="compositionally biased region" description="Basic and acidic residues" evidence="1">
    <location>
        <begin position="23"/>
        <end position="37"/>
    </location>
</feature>
<protein>
    <submittedName>
        <fullName evidence="2">Uncharacterized protein</fullName>
    </submittedName>
</protein>
<comment type="caution">
    <text evidence="2">The sequence shown here is derived from an EMBL/GenBank/DDBJ whole genome shotgun (WGS) entry which is preliminary data.</text>
</comment>
<dbReference type="AlphaFoldDB" id="A0A7J7ZWL9"/>
<sequence length="164" mass="17157">MPQGQPRERPHPNPFDRPCPDVVRPRNKEEMEAPEKLQIQVRRDWRVHVHISPPRGQAAAWELPASAGGVQGPEEGPGGGPCDSSHGEGCGQQGAGSPAPWVQARAGQVLGLPGARPVQPCCPFPSRASAVGCCPGPCGLPPAPCVRSFLLVPTRGASHPSLVS</sequence>
<accession>A0A7J7ZWL9</accession>
<evidence type="ECO:0000313" key="2">
    <source>
        <dbReference type="EMBL" id="KAF6378653.1"/>
    </source>
</evidence>
<feature type="compositionally biased region" description="Gly residues" evidence="1">
    <location>
        <begin position="69"/>
        <end position="81"/>
    </location>
</feature>
<dbReference type="EMBL" id="JABWUV010000002">
    <property type="protein sequence ID" value="KAF6378653.1"/>
    <property type="molecule type" value="Genomic_DNA"/>
</dbReference>
<keyword evidence="3" id="KW-1185">Reference proteome</keyword>
<organism evidence="2 3">
    <name type="scientific">Myotis myotis</name>
    <name type="common">Greater mouse-eared bat</name>
    <name type="synonym">Vespertilio myotis</name>
    <dbReference type="NCBI Taxonomy" id="51298"/>
    <lineage>
        <taxon>Eukaryota</taxon>
        <taxon>Metazoa</taxon>
        <taxon>Chordata</taxon>
        <taxon>Craniata</taxon>
        <taxon>Vertebrata</taxon>
        <taxon>Euteleostomi</taxon>
        <taxon>Mammalia</taxon>
        <taxon>Eutheria</taxon>
        <taxon>Laurasiatheria</taxon>
        <taxon>Chiroptera</taxon>
        <taxon>Yangochiroptera</taxon>
        <taxon>Vespertilionidae</taxon>
        <taxon>Myotis</taxon>
    </lineage>
</organism>